<dbReference type="Pfam" id="PF01852">
    <property type="entry name" value="START"/>
    <property type="match status" value="1"/>
</dbReference>
<evidence type="ECO:0000256" key="3">
    <source>
        <dbReference type="ARBA" id="ARBA00022490"/>
    </source>
</evidence>
<reference evidence="14 15" key="1">
    <citation type="submission" date="2019-01" db="EMBL/GenBank/DDBJ databases">
        <title>A draft genome assembly of the solar-powered sea slug Elysia chlorotica.</title>
        <authorList>
            <person name="Cai H."/>
            <person name="Li Q."/>
            <person name="Fang X."/>
            <person name="Li J."/>
            <person name="Curtis N.E."/>
            <person name="Altenburger A."/>
            <person name="Shibata T."/>
            <person name="Feng M."/>
            <person name="Maeda T."/>
            <person name="Schwartz J.A."/>
            <person name="Shigenobu S."/>
            <person name="Lundholm N."/>
            <person name="Nishiyama T."/>
            <person name="Yang H."/>
            <person name="Hasebe M."/>
            <person name="Li S."/>
            <person name="Pierce S.K."/>
            <person name="Wang J."/>
        </authorList>
    </citation>
    <scope>NUCLEOTIDE SEQUENCE [LARGE SCALE GENOMIC DNA]</scope>
    <source>
        <strain evidence="14">EC2010</strain>
        <tissue evidence="14">Whole organism of an adult</tissue>
    </source>
</reference>
<keyword evidence="6" id="KW-0445">Lipid transport</keyword>
<evidence type="ECO:0000259" key="13">
    <source>
        <dbReference type="PROSITE" id="PS50848"/>
    </source>
</evidence>
<dbReference type="OrthoDB" id="1295045at2759"/>
<feature type="domain" description="START" evidence="13">
    <location>
        <begin position="177"/>
        <end position="368"/>
    </location>
</feature>
<comment type="subunit">
    <text evidence="8">Interacts with ACOT13/THEM2.</text>
</comment>
<dbReference type="InterPro" id="IPR002913">
    <property type="entry name" value="START_lipid-bd_dom"/>
</dbReference>
<evidence type="ECO:0000256" key="1">
    <source>
        <dbReference type="ARBA" id="ARBA00004496"/>
    </source>
</evidence>
<comment type="caution">
    <text evidence="14">The sequence shown here is derived from an EMBL/GenBank/DDBJ whole genome shotgun (WGS) entry which is preliminary data.</text>
</comment>
<dbReference type="Gene3D" id="3.30.530.20">
    <property type="match status" value="1"/>
</dbReference>
<dbReference type="Proteomes" id="UP000271974">
    <property type="component" value="Unassembled WGS sequence"/>
</dbReference>
<evidence type="ECO:0000256" key="5">
    <source>
        <dbReference type="ARBA" id="ARBA00022990"/>
    </source>
</evidence>
<sequence>MFGGSLLQTLSRSLRFRNNLISAKSKSNQELKLGSLASLYRFFVQQPSTLLLGPNKNVKWQEFLIKLGTELNIIGIAMTQQCNRVAAQRLRRAYQIILLYQRIYGEQLLQQKIKSGVHLGRRPLLALLSAAFFQWEKERVTDEQLEKCWEDIAEVQSLMEISHKTSKEISGVAANFAERQDWECVVNKENFKIWRRLVPDTDLYQYKVYGVFTDIPPRAFYNTQVDLAYWKDWDKNTMEVKIIERDNQTASEVIHWVYRFPYPMYPRDYVYVRRCKADAATNKMIITARATEHPNCPQTDTCVRIETYCSQMVIKPHTTFDENGFYYVMTYFDDPQTNFPPMCYNWLASTGVHEFLEKVHRAALKKHQRSIEVSSRKESGTDSLYPSMAHQ</sequence>
<dbReference type="PROSITE" id="PS50848">
    <property type="entry name" value="START"/>
    <property type="match status" value="1"/>
</dbReference>
<keyword evidence="2" id="KW-0813">Transport</keyword>
<evidence type="ECO:0000256" key="11">
    <source>
        <dbReference type="ARBA" id="ARBA00079049"/>
    </source>
</evidence>
<dbReference type="FunFam" id="3.30.530.20:FF:000017">
    <property type="entry name" value="Phosphatidylcholine transfer protein, putative"/>
    <property type="match status" value="1"/>
</dbReference>
<name>A0A3S1AC41_ELYCH</name>
<evidence type="ECO:0000256" key="6">
    <source>
        <dbReference type="ARBA" id="ARBA00023055"/>
    </source>
</evidence>
<evidence type="ECO:0000313" key="14">
    <source>
        <dbReference type="EMBL" id="RUS88043.1"/>
    </source>
</evidence>
<protein>
    <recommendedName>
        <fullName evidence="9">Phosphatidylcholine transfer protein</fullName>
    </recommendedName>
    <alternativeName>
        <fullName evidence="11">START domain-containing protein 2</fullName>
    </alternativeName>
    <alternativeName>
        <fullName evidence="10">StAR-related lipid transfer protein 2</fullName>
    </alternativeName>
</protein>
<dbReference type="SUPFAM" id="SSF55961">
    <property type="entry name" value="Bet v1-like"/>
    <property type="match status" value="1"/>
</dbReference>
<evidence type="ECO:0000256" key="10">
    <source>
        <dbReference type="ARBA" id="ARBA00077188"/>
    </source>
</evidence>
<evidence type="ECO:0000256" key="8">
    <source>
        <dbReference type="ARBA" id="ARBA00063535"/>
    </source>
</evidence>
<comment type="subcellular location">
    <subcellularLocation>
        <location evidence="1">Cytoplasm</location>
    </subcellularLocation>
</comment>
<gene>
    <name evidence="14" type="ORF">EGW08_004209</name>
</gene>
<dbReference type="InterPro" id="IPR051213">
    <property type="entry name" value="START_lipid_transfer"/>
</dbReference>
<dbReference type="PANTHER" id="PTHR19308">
    <property type="entry name" value="PHOSPHATIDYLCHOLINE TRANSFER PROTEIN"/>
    <property type="match status" value="1"/>
</dbReference>
<keyword evidence="3" id="KW-0963">Cytoplasm</keyword>
<keyword evidence="15" id="KW-1185">Reference proteome</keyword>
<organism evidence="14 15">
    <name type="scientific">Elysia chlorotica</name>
    <name type="common">Eastern emerald elysia</name>
    <name type="synonym">Sea slug</name>
    <dbReference type="NCBI Taxonomy" id="188477"/>
    <lineage>
        <taxon>Eukaryota</taxon>
        <taxon>Metazoa</taxon>
        <taxon>Spiralia</taxon>
        <taxon>Lophotrochozoa</taxon>
        <taxon>Mollusca</taxon>
        <taxon>Gastropoda</taxon>
        <taxon>Heterobranchia</taxon>
        <taxon>Euthyneura</taxon>
        <taxon>Panpulmonata</taxon>
        <taxon>Sacoglossa</taxon>
        <taxon>Placobranchoidea</taxon>
        <taxon>Plakobranchidae</taxon>
        <taxon>Elysia</taxon>
    </lineage>
</organism>
<dbReference type="AlphaFoldDB" id="A0A3S1AC41"/>
<dbReference type="InterPro" id="IPR023393">
    <property type="entry name" value="START-like_dom_sf"/>
</dbReference>
<evidence type="ECO:0000256" key="12">
    <source>
        <dbReference type="SAM" id="MobiDB-lite"/>
    </source>
</evidence>
<feature type="region of interest" description="Disordered" evidence="12">
    <location>
        <begin position="369"/>
        <end position="391"/>
    </location>
</feature>
<dbReference type="GO" id="GO:0005829">
    <property type="term" value="C:cytosol"/>
    <property type="evidence" value="ECO:0007669"/>
    <property type="project" value="UniProtKB-ARBA"/>
</dbReference>
<dbReference type="PANTHER" id="PTHR19308:SF8">
    <property type="entry name" value="STAR-RELATED LIPID TRANSFER PROTEIN 7, MITOCHONDRIAL"/>
    <property type="match status" value="1"/>
</dbReference>
<keyword evidence="5" id="KW-0007">Acetylation</keyword>
<dbReference type="EMBL" id="RQTK01000094">
    <property type="protein sequence ID" value="RUS88043.1"/>
    <property type="molecule type" value="Genomic_DNA"/>
</dbReference>
<evidence type="ECO:0000256" key="2">
    <source>
        <dbReference type="ARBA" id="ARBA00022448"/>
    </source>
</evidence>
<evidence type="ECO:0000256" key="9">
    <source>
        <dbReference type="ARBA" id="ARBA00069061"/>
    </source>
</evidence>
<dbReference type="SMART" id="SM00234">
    <property type="entry name" value="START"/>
    <property type="match status" value="1"/>
</dbReference>
<proteinExistence type="predicted"/>
<evidence type="ECO:0000256" key="4">
    <source>
        <dbReference type="ARBA" id="ARBA00022553"/>
    </source>
</evidence>
<evidence type="ECO:0000256" key="7">
    <source>
        <dbReference type="ARBA" id="ARBA00023121"/>
    </source>
</evidence>
<keyword evidence="4" id="KW-0597">Phosphoprotein</keyword>
<dbReference type="GO" id="GO:0008289">
    <property type="term" value="F:lipid binding"/>
    <property type="evidence" value="ECO:0007669"/>
    <property type="project" value="UniProtKB-KW"/>
</dbReference>
<accession>A0A3S1AC41</accession>
<keyword evidence="7" id="KW-0446">Lipid-binding</keyword>
<dbReference type="STRING" id="188477.A0A3S1AC41"/>
<dbReference type="GO" id="GO:0006869">
    <property type="term" value="P:lipid transport"/>
    <property type="evidence" value="ECO:0007669"/>
    <property type="project" value="UniProtKB-KW"/>
</dbReference>
<evidence type="ECO:0000313" key="15">
    <source>
        <dbReference type="Proteomes" id="UP000271974"/>
    </source>
</evidence>